<dbReference type="GO" id="GO:0005737">
    <property type="term" value="C:cytoplasm"/>
    <property type="evidence" value="ECO:0007669"/>
    <property type="project" value="UniProtKB-SubCell"/>
</dbReference>
<keyword evidence="10 13" id="KW-0067">ATP-binding</keyword>
<dbReference type="NCBIfam" id="TIGR00191">
    <property type="entry name" value="thrB"/>
    <property type="match status" value="1"/>
</dbReference>
<dbReference type="GO" id="GO:0004413">
    <property type="term" value="F:homoserine kinase activity"/>
    <property type="evidence" value="ECO:0007669"/>
    <property type="project" value="UniProtKB-UniRule"/>
</dbReference>
<evidence type="ECO:0000256" key="2">
    <source>
        <dbReference type="ARBA" id="ARBA00007370"/>
    </source>
</evidence>
<feature type="binding site" evidence="13">
    <location>
        <begin position="69"/>
        <end position="79"/>
    </location>
    <ligand>
        <name>ATP</name>
        <dbReference type="ChEBI" id="CHEBI:30616"/>
    </ligand>
</feature>
<evidence type="ECO:0000256" key="4">
    <source>
        <dbReference type="ARBA" id="ARBA00017858"/>
    </source>
</evidence>
<reference evidence="16 17" key="1">
    <citation type="submission" date="2019-08" db="EMBL/GenBank/DDBJ databases">
        <title>Calorimonas adulescens gen. nov., sp. nov., an anaerobic thermophilic bacterium from Sakhalin hot spring.</title>
        <authorList>
            <person name="Khomyakova M.A."/>
            <person name="Merkel A.Y."/>
            <person name="Novikov A."/>
            <person name="Bonch-Osmolovskaya E.A."/>
            <person name="Slobodkin A.I."/>
        </authorList>
    </citation>
    <scope>NUCLEOTIDE SEQUENCE [LARGE SCALE GENOMIC DNA]</scope>
    <source>
        <strain evidence="16 17">A05MB</strain>
    </source>
</reference>
<keyword evidence="5 13" id="KW-0028">Amino-acid biosynthesis</keyword>
<evidence type="ECO:0000256" key="12">
    <source>
        <dbReference type="ARBA" id="ARBA00049954"/>
    </source>
</evidence>
<evidence type="ECO:0000256" key="7">
    <source>
        <dbReference type="ARBA" id="ARBA00022697"/>
    </source>
</evidence>
<feature type="domain" description="GHMP kinase C-terminal" evidence="15">
    <location>
        <begin position="184"/>
        <end position="256"/>
    </location>
</feature>
<dbReference type="PROSITE" id="PS00627">
    <property type="entry name" value="GHMP_KINASES_ATP"/>
    <property type="match status" value="1"/>
</dbReference>
<organism evidence="16 17">
    <name type="scientific">Calorimonas adulescens</name>
    <dbReference type="NCBI Taxonomy" id="2606906"/>
    <lineage>
        <taxon>Bacteria</taxon>
        <taxon>Bacillati</taxon>
        <taxon>Bacillota</taxon>
        <taxon>Clostridia</taxon>
        <taxon>Thermoanaerobacterales</taxon>
        <taxon>Thermoanaerobacteraceae</taxon>
        <taxon>Calorimonas</taxon>
    </lineage>
</organism>
<comment type="caution">
    <text evidence="16">The sequence shown here is derived from an EMBL/GenBank/DDBJ whole genome shotgun (WGS) entry which is preliminary data.</text>
</comment>
<sequence length="281" mass="30557">MRVRVPASTANLGPGFDCFGLALDIYDFVELRYGEPEDNLAYLAFRKALEYKGMEIPTGLRCSIYGDIPASRGLGSSAACIIGGLILANKYMDDTLSEDEILSIACEIEGHPDNVVPALKGGFHISYLDGGKIKSTQVPVPDNLIFAIMVPEFPLSTERARAVLPRSISYADAVYNISRASLLIKSFVTSDFSLMKEAFNDRLHQPYRLPIIPEARKIMDMFKASGCLGYFLSGSGSSIIGVFDNKIDANKLVKGLNGLKGGWQMRTARPDKDGALVDGNS</sequence>
<feature type="domain" description="GHMP kinase N-terminal" evidence="14">
    <location>
        <begin position="39"/>
        <end position="122"/>
    </location>
</feature>
<dbReference type="PRINTS" id="PR00958">
    <property type="entry name" value="HOMSERKINASE"/>
</dbReference>
<keyword evidence="9 13" id="KW-0418">Kinase</keyword>
<dbReference type="SUPFAM" id="SSF55060">
    <property type="entry name" value="GHMP Kinase, C-terminal domain"/>
    <property type="match status" value="1"/>
</dbReference>
<keyword evidence="13" id="KW-0963">Cytoplasm</keyword>
<evidence type="ECO:0000256" key="1">
    <source>
        <dbReference type="ARBA" id="ARBA00005015"/>
    </source>
</evidence>
<gene>
    <name evidence="13" type="primary">thrB</name>
    <name evidence="16" type="ORF">FWJ32_02410</name>
</gene>
<dbReference type="GO" id="GO:0005524">
    <property type="term" value="F:ATP binding"/>
    <property type="evidence" value="ECO:0007669"/>
    <property type="project" value="UniProtKB-UniRule"/>
</dbReference>
<evidence type="ECO:0000256" key="11">
    <source>
        <dbReference type="ARBA" id="ARBA00049375"/>
    </source>
</evidence>
<dbReference type="InterPro" id="IPR006204">
    <property type="entry name" value="GHMP_kinase_N_dom"/>
</dbReference>
<dbReference type="InterPro" id="IPR036554">
    <property type="entry name" value="GHMP_kinase_C_sf"/>
</dbReference>
<protein>
    <recommendedName>
        <fullName evidence="4 13">Homoserine kinase</fullName>
        <shortName evidence="13">HK</shortName>
        <shortName evidence="13">HSK</shortName>
        <ecNumber evidence="3 13">2.7.1.39</ecNumber>
    </recommendedName>
</protein>
<dbReference type="InterPro" id="IPR000870">
    <property type="entry name" value="Homoserine_kinase"/>
</dbReference>
<dbReference type="Gene3D" id="3.30.70.890">
    <property type="entry name" value="GHMP kinase, C-terminal domain"/>
    <property type="match status" value="1"/>
</dbReference>
<evidence type="ECO:0000256" key="13">
    <source>
        <dbReference type="HAMAP-Rule" id="MF_00384"/>
    </source>
</evidence>
<evidence type="ECO:0000256" key="8">
    <source>
        <dbReference type="ARBA" id="ARBA00022741"/>
    </source>
</evidence>
<dbReference type="PANTHER" id="PTHR20861:SF1">
    <property type="entry name" value="HOMOSERINE KINASE"/>
    <property type="match status" value="1"/>
</dbReference>
<dbReference type="PANTHER" id="PTHR20861">
    <property type="entry name" value="HOMOSERINE/4-DIPHOSPHOCYTIDYL-2-C-METHYL-D-ERYTHRITOL KINASE"/>
    <property type="match status" value="1"/>
</dbReference>
<dbReference type="InterPro" id="IPR014721">
    <property type="entry name" value="Ribsml_uS5_D2-typ_fold_subgr"/>
</dbReference>
<proteinExistence type="inferred from homology"/>
<evidence type="ECO:0000313" key="16">
    <source>
        <dbReference type="EMBL" id="TZE83189.1"/>
    </source>
</evidence>
<evidence type="ECO:0000256" key="9">
    <source>
        <dbReference type="ARBA" id="ARBA00022777"/>
    </source>
</evidence>
<keyword evidence="17" id="KW-1185">Reference proteome</keyword>
<comment type="catalytic activity">
    <reaction evidence="11 13">
        <text>L-homoserine + ATP = O-phospho-L-homoserine + ADP + H(+)</text>
        <dbReference type="Rhea" id="RHEA:13985"/>
        <dbReference type="ChEBI" id="CHEBI:15378"/>
        <dbReference type="ChEBI" id="CHEBI:30616"/>
        <dbReference type="ChEBI" id="CHEBI:57476"/>
        <dbReference type="ChEBI" id="CHEBI:57590"/>
        <dbReference type="ChEBI" id="CHEBI:456216"/>
        <dbReference type="EC" id="2.7.1.39"/>
    </reaction>
</comment>
<dbReference type="HAMAP" id="MF_00384">
    <property type="entry name" value="Homoser_kinase"/>
    <property type="match status" value="1"/>
</dbReference>
<dbReference type="Pfam" id="PF08544">
    <property type="entry name" value="GHMP_kinases_C"/>
    <property type="match status" value="1"/>
</dbReference>
<dbReference type="RefSeq" id="WP_149544379.1">
    <property type="nucleotide sequence ID" value="NZ_VTPS01000002.1"/>
</dbReference>
<evidence type="ECO:0000259" key="14">
    <source>
        <dbReference type="Pfam" id="PF00288"/>
    </source>
</evidence>
<comment type="subcellular location">
    <subcellularLocation>
        <location evidence="13">Cytoplasm</location>
    </subcellularLocation>
</comment>
<evidence type="ECO:0000256" key="3">
    <source>
        <dbReference type="ARBA" id="ARBA00012078"/>
    </source>
</evidence>
<comment type="function">
    <text evidence="12 13">Catalyzes the ATP-dependent phosphorylation of L-homoserine to L-homoserine phosphate.</text>
</comment>
<evidence type="ECO:0000259" key="15">
    <source>
        <dbReference type="Pfam" id="PF08544"/>
    </source>
</evidence>
<evidence type="ECO:0000256" key="6">
    <source>
        <dbReference type="ARBA" id="ARBA00022679"/>
    </source>
</evidence>
<comment type="pathway">
    <text evidence="1 13">Amino-acid biosynthesis; L-threonine biosynthesis; L-threonine from L-aspartate: step 4/5.</text>
</comment>
<dbReference type="AlphaFoldDB" id="A0A5D8QG38"/>
<evidence type="ECO:0000313" key="17">
    <source>
        <dbReference type="Proteomes" id="UP000322976"/>
    </source>
</evidence>
<dbReference type="Proteomes" id="UP000322976">
    <property type="component" value="Unassembled WGS sequence"/>
</dbReference>
<dbReference type="EMBL" id="VTPS01000002">
    <property type="protein sequence ID" value="TZE83189.1"/>
    <property type="molecule type" value="Genomic_DNA"/>
</dbReference>
<dbReference type="Pfam" id="PF00288">
    <property type="entry name" value="GHMP_kinases_N"/>
    <property type="match status" value="1"/>
</dbReference>
<dbReference type="InterPro" id="IPR013750">
    <property type="entry name" value="GHMP_kinase_C_dom"/>
</dbReference>
<keyword evidence="8 13" id="KW-0547">Nucleotide-binding</keyword>
<dbReference type="PIRSF" id="PIRSF000676">
    <property type="entry name" value="Homoser_kin"/>
    <property type="match status" value="1"/>
</dbReference>
<comment type="similarity">
    <text evidence="2 13">Belongs to the GHMP kinase family. Homoserine kinase subfamily.</text>
</comment>
<dbReference type="EC" id="2.7.1.39" evidence="3 13"/>
<evidence type="ECO:0000256" key="10">
    <source>
        <dbReference type="ARBA" id="ARBA00022840"/>
    </source>
</evidence>
<dbReference type="GO" id="GO:0009088">
    <property type="term" value="P:threonine biosynthetic process"/>
    <property type="evidence" value="ECO:0007669"/>
    <property type="project" value="UniProtKB-UniRule"/>
</dbReference>
<evidence type="ECO:0000256" key="5">
    <source>
        <dbReference type="ARBA" id="ARBA00022605"/>
    </source>
</evidence>
<keyword evidence="7 13" id="KW-0791">Threonine biosynthesis</keyword>
<dbReference type="UniPathway" id="UPA00050">
    <property type="reaction ID" value="UER00064"/>
</dbReference>
<dbReference type="InterPro" id="IPR020568">
    <property type="entry name" value="Ribosomal_Su5_D2-typ_SF"/>
</dbReference>
<keyword evidence="6 13" id="KW-0808">Transferase</keyword>
<name>A0A5D8QG38_9THEO</name>
<dbReference type="InterPro" id="IPR006203">
    <property type="entry name" value="GHMP_knse_ATP-bd_CS"/>
</dbReference>
<accession>A0A5D8QG38</accession>
<dbReference type="Gene3D" id="3.30.230.10">
    <property type="match status" value="1"/>
</dbReference>
<dbReference type="SUPFAM" id="SSF54211">
    <property type="entry name" value="Ribosomal protein S5 domain 2-like"/>
    <property type="match status" value="1"/>
</dbReference>